<dbReference type="Gene3D" id="3.30.1370.60">
    <property type="entry name" value="Hypothetical oxidoreductase yiak, domain 2"/>
    <property type="match status" value="1"/>
</dbReference>
<reference evidence="3" key="1">
    <citation type="submission" date="2020-07" db="EMBL/GenBank/DDBJ databases">
        <title>Huge and variable diversity of episymbiotic CPR bacteria and DPANN archaea in groundwater ecosystems.</title>
        <authorList>
            <person name="He C.Y."/>
            <person name="Keren R."/>
            <person name="Whittaker M."/>
            <person name="Farag I.F."/>
            <person name="Doudna J."/>
            <person name="Cate J.H.D."/>
            <person name="Banfield J.F."/>
        </authorList>
    </citation>
    <scope>NUCLEOTIDE SEQUENCE</scope>
    <source>
        <strain evidence="3">NC_groundwater_763_Ag_S-0.2um_68_21</strain>
    </source>
</reference>
<organism evidence="3 4">
    <name type="scientific">Tectimicrobiota bacterium</name>
    <dbReference type="NCBI Taxonomy" id="2528274"/>
    <lineage>
        <taxon>Bacteria</taxon>
        <taxon>Pseudomonadati</taxon>
        <taxon>Nitrospinota/Tectimicrobiota group</taxon>
        <taxon>Candidatus Tectimicrobiota</taxon>
    </lineage>
</organism>
<gene>
    <name evidence="3" type="ORF">HYZ11_14135</name>
</gene>
<evidence type="ECO:0000313" key="3">
    <source>
        <dbReference type="EMBL" id="MBI3128739.1"/>
    </source>
</evidence>
<dbReference type="EMBL" id="JACPUR010000035">
    <property type="protein sequence ID" value="MBI3128739.1"/>
    <property type="molecule type" value="Genomic_DNA"/>
</dbReference>
<dbReference type="Proteomes" id="UP000782312">
    <property type="component" value="Unassembled WGS sequence"/>
</dbReference>
<dbReference type="InterPro" id="IPR003767">
    <property type="entry name" value="Malate/L-lactate_DH-like"/>
</dbReference>
<keyword evidence="2" id="KW-0560">Oxidoreductase</keyword>
<dbReference type="Gene3D" id="1.10.1530.10">
    <property type="match status" value="1"/>
</dbReference>
<dbReference type="PANTHER" id="PTHR11091">
    <property type="entry name" value="OXIDOREDUCTASE-RELATED"/>
    <property type="match status" value="1"/>
</dbReference>
<accession>A0A932MMW6</accession>
<sequence>MPSDSPRVFPAGALRGLVERLFAAAGCGPEDAAVAADVLLEADLRGYGTHGLLRLPMMIRRIQSGMIDPRARPRVTEEREASALVDAGRALGPVGVLYGARLAARKAARAGCCAVGVVNADHICMAGYYAEHIAREGLAGLLMGVVQPLVHPLGGGERVLGTNPLAIALPGEDGRPLLLDFATSEIAFGSVLRAKARGERLPPGAAVGPDGRPTTDPAEAAAGAVAPFGGHRGYGLSLFMGLLAGPLLGAKVGKPLGQAVREGRYDKGELLIAIDPAAFGDPGEFRRAAAVHIREVKGSRKAPGAPEIRIPGERGFAERERRLREGVPIDAAVWAEVASLAGELKVSLPG</sequence>
<name>A0A932MMW6_UNCTE</name>
<dbReference type="SUPFAM" id="SSF89733">
    <property type="entry name" value="L-sulfolactate dehydrogenase-like"/>
    <property type="match status" value="1"/>
</dbReference>
<dbReference type="InterPro" id="IPR043143">
    <property type="entry name" value="Mal/L-sulf/L-lact_DH-like_NADP"/>
</dbReference>
<dbReference type="Pfam" id="PF02615">
    <property type="entry name" value="Ldh_2"/>
    <property type="match status" value="1"/>
</dbReference>
<dbReference type="PANTHER" id="PTHR11091:SF0">
    <property type="entry name" value="MALATE DEHYDROGENASE"/>
    <property type="match status" value="1"/>
</dbReference>
<evidence type="ECO:0000256" key="1">
    <source>
        <dbReference type="ARBA" id="ARBA00006056"/>
    </source>
</evidence>
<evidence type="ECO:0000313" key="4">
    <source>
        <dbReference type="Proteomes" id="UP000782312"/>
    </source>
</evidence>
<comment type="caution">
    <text evidence="3">The sequence shown here is derived from an EMBL/GenBank/DDBJ whole genome shotgun (WGS) entry which is preliminary data.</text>
</comment>
<dbReference type="AlphaFoldDB" id="A0A932MMW6"/>
<protein>
    <submittedName>
        <fullName evidence="3">Ldh family oxidoreductase</fullName>
    </submittedName>
</protein>
<dbReference type="InterPro" id="IPR043144">
    <property type="entry name" value="Mal/L-sulf/L-lact_DH-like_ah"/>
</dbReference>
<dbReference type="GO" id="GO:0016491">
    <property type="term" value="F:oxidoreductase activity"/>
    <property type="evidence" value="ECO:0007669"/>
    <property type="project" value="UniProtKB-KW"/>
</dbReference>
<dbReference type="InterPro" id="IPR036111">
    <property type="entry name" value="Mal/L-sulfo/L-lacto_DH-like_sf"/>
</dbReference>
<evidence type="ECO:0000256" key="2">
    <source>
        <dbReference type="ARBA" id="ARBA00023002"/>
    </source>
</evidence>
<proteinExistence type="inferred from homology"/>
<comment type="similarity">
    <text evidence="1">Belongs to the LDH2/MDH2 oxidoreductase family.</text>
</comment>